<dbReference type="eggNOG" id="COG2199">
    <property type="taxonomic scope" value="Bacteria"/>
</dbReference>
<dbReference type="InterPro" id="IPR052155">
    <property type="entry name" value="Biofilm_reg_signaling"/>
</dbReference>
<dbReference type="PROSITE" id="PS50112">
    <property type="entry name" value="PAS"/>
    <property type="match status" value="2"/>
</dbReference>
<dbReference type="Gene3D" id="3.30.70.270">
    <property type="match status" value="1"/>
</dbReference>
<dbReference type="EMBL" id="CR555306">
    <property type="protein sequence ID" value="CAI09738.1"/>
    <property type="molecule type" value="Genomic_DNA"/>
</dbReference>
<dbReference type="Pfam" id="PF13188">
    <property type="entry name" value="PAS_8"/>
    <property type="match status" value="1"/>
</dbReference>
<dbReference type="Pfam" id="PF08447">
    <property type="entry name" value="PAS_3"/>
    <property type="match status" value="1"/>
</dbReference>
<feature type="region of interest" description="Disordered" evidence="1">
    <location>
        <begin position="899"/>
        <end position="927"/>
    </location>
</feature>
<dbReference type="InterPro" id="IPR001610">
    <property type="entry name" value="PAC"/>
</dbReference>
<dbReference type="InterPro" id="IPR043128">
    <property type="entry name" value="Rev_trsase/Diguanyl_cyclase"/>
</dbReference>
<evidence type="ECO:0000256" key="1">
    <source>
        <dbReference type="SAM" id="MobiDB-lite"/>
    </source>
</evidence>
<feature type="domain" description="PAS" evidence="2">
    <location>
        <begin position="489"/>
        <end position="535"/>
    </location>
</feature>
<evidence type="ECO:0000313" key="5">
    <source>
        <dbReference type="EMBL" id="CAI09738.1"/>
    </source>
</evidence>
<evidence type="ECO:0000259" key="2">
    <source>
        <dbReference type="PROSITE" id="PS50112"/>
    </source>
</evidence>
<dbReference type="Gene3D" id="3.30.450.20">
    <property type="entry name" value="PAS domain"/>
    <property type="match status" value="3"/>
</dbReference>
<feature type="domain" description="PAC" evidence="3">
    <location>
        <begin position="687"/>
        <end position="739"/>
    </location>
</feature>
<dbReference type="PANTHER" id="PTHR44757:SF2">
    <property type="entry name" value="BIOFILM ARCHITECTURE MAINTENANCE PROTEIN MBAA"/>
    <property type="match status" value="1"/>
</dbReference>
<feature type="compositionally biased region" description="Low complexity" evidence="1">
    <location>
        <begin position="909"/>
        <end position="927"/>
    </location>
</feature>
<dbReference type="InterPro" id="IPR029787">
    <property type="entry name" value="Nucleotide_cyclase"/>
</dbReference>
<dbReference type="Pfam" id="PF12974">
    <property type="entry name" value="Phosphonate-bd"/>
    <property type="match status" value="1"/>
</dbReference>
<organism evidence="5 6">
    <name type="scientific">Aromatoleum aromaticum (strain DSM 19018 / LMG 30748 / EbN1)</name>
    <name type="common">Azoarcus sp. (strain EbN1)</name>
    <dbReference type="NCBI Taxonomy" id="76114"/>
    <lineage>
        <taxon>Bacteria</taxon>
        <taxon>Pseudomonadati</taxon>
        <taxon>Pseudomonadota</taxon>
        <taxon>Betaproteobacteria</taxon>
        <taxon>Rhodocyclales</taxon>
        <taxon>Rhodocyclaceae</taxon>
        <taxon>Aromatoleum</taxon>
    </lineage>
</organism>
<dbReference type="Proteomes" id="UP000006552">
    <property type="component" value="Chromosome"/>
</dbReference>
<dbReference type="InterPro" id="IPR000014">
    <property type="entry name" value="PAS"/>
</dbReference>
<keyword evidence="6" id="KW-1185">Reference proteome</keyword>
<feature type="domain" description="PAS" evidence="2">
    <location>
        <begin position="611"/>
        <end position="672"/>
    </location>
</feature>
<dbReference type="SUPFAM" id="SSF55073">
    <property type="entry name" value="Nucleotide cyclase"/>
    <property type="match status" value="1"/>
</dbReference>
<dbReference type="HOGENOM" id="CLU_000445_70_49_4"/>
<dbReference type="Gene3D" id="3.40.190.10">
    <property type="entry name" value="Periplasmic binding protein-like II"/>
    <property type="match status" value="2"/>
</dbReference>
<dbReference type="AlphaFoldDB" id="Q5NYX6"/>
<dbReference type="PROSITE" id="PS50113">
    <property type="entry name" value="PAC"/>
    <property type="match status" value="2"/>
</dbReference>
<dbReference type="Pfam" id="PF13426">
    <property type="entry name" value="PAS_9"/>
    <property type="match status" value="1"/>
</dbReference>
<name>Q5NYX6_AROAE</name>
<evidence type="ECO:0000259" key="3">
    <source>
        <dbReference type="PROSITE" id="PS50113"/>
    </source>
</evidence>
<dbReference type="SMART" id="SM00086">
    <property type="entry name" value="PAC"/>
    <property type="match status" value="2"/>
</dbReference>
<dbReference type="PROSITE" id="PS50887">
    <property type="entry name" value="GGDEF"/>
    <property type="match status" value="1"/>
</dbReference>
<feature type="domain" description="GGDEF" evidence="4">
    <location>
        <begin position="771"/>
        <end position="904"/>
    </location>
</feature>
<dbReference type="SMART" id="SM00267">
    <property type="entry name" value="GGDEF"/>
    <property type="match status" value="1"/>
</dbReference>
<dbReference type="eggNOG" id="COG3221">
    <property type="taxonomic scope" value="Bacteria"/>
</dbReference>
<protein>
    <submittedName>
        <fullName evidence="5">Uncharacterized protein</fullName>
    </submittedName>
</protein>
<dbReference type="STRING" id="76114.ebA6322"/>
<dbReference type="SUPFAM" id="SSF55785">
    <property type="entry name" value="PYP-like sensor domain (PAS domain)"/>
    <property type="match status" value="3"/>
</dbReference>
<feature type="domain" description="PAC" evidence="3">
    <location>
        <begin position="435"/>
        <end position="488"/>
    </location>
</feature>
<dbReference type="eggNOG" id="COG5002">
    <property type="taxonomic scope" value="Bacteria"/>
</dbReference>
<dbReference type="Pfam" id="PF00990">
    <property type="entry name" value="GGDEF"/>
    <property type="match status" value="1"/>
</dbReference>
<proteinExistence type="predicted"/>
<dbReference type="SMART" id="SM00091">
    <property type="entry name" value="PAS"/>
    <property type="match status" value="3"/>
</dbReference>
<evidence type="ECO:0000259" key="4">
    <source>
        <dbReference type="PROSITE" id="PS50887"/>
    </source>
</evidence>
<dbReference type="NCBIfam" id="TIGR00229">
    <property type="entry name" value="sensory_box"/>
    <property type="match status" value="3"/>
</dbReference>
<sequence>MRIPAGIFSRTAVCQDLFKRMKYLLAALLLVISVLPAAAGETLTLGVLAYRPKPLVEASYQPLAEYLSTELRDTRVVLAVLDEHEMKAAMASNRLDLAFTTPSHYLALRAQNALAGALATLVSRREGEATDSLGGVIITASGRKDIQGLDDLKGRKIAIPSQEYLAGYQAQAYELLQRDIRLPDDAKILEVGNHDAVVDAVLSGTAEVGFIRSGILESLVAAGRIGPADFKVINRQHLPGFPYQVSTRLYPEWPLLALPHVDAHASRRIAGALLALEHDHPAARAAGIAGFTIAADYLPVEKLAKALHLPPFDTAPEITVIDLWQNYRGWILALSALLLLLTAMTIRMARGERRLREQSQRLAEVIWGTNIGTWEWEVQTGLATFNERWAEISGYTLGEISPTDINSGRSLSHPDDLERSKALLERCFRRESKTYECEIRTRHKNGSWVWVLDRGRVVEWTHDGQPRRMSGTRQDITAQKKAAALVADDKERLHTIFEIMPVGILLTDREGRIVECNSASERMLGIGKSQLLTQSVGDAEWDVFGADGNPMAPAEYAGARALAEQRPIHYSSMEVRTPGSSTWLRVSATPLEHPLYGVVVAHIDVTDKRNTEARLRLAASVFTHAREGIVITDAQARIIEVNDAFTAVTGYRRDEVSGQSLQVLQSGLHPDEYYKAIWRALLDSGHWHGEMWNRRKNGEVYAEMLDISAVRDSRGRTQNYVALFTDITPLKDHQKQLERIAYHDPLTNLPNRALYADRLQQAMSQCSRRGQHVAIAYIDLDGFKAVNDNHGHHVGDQLLVSIALRLREVLREGDTLARLGGDEFAAVLVDLNNPADCEPVLERLIHAAAAPVPVGTLMLGVSASVGVTLFPHDKVDADELVRHADTAMYRAKRAGKNTYRFFDRPSPPDSSRAARSNTTSSSTALRD</sequence>
<dbReference type="CDD" id="cd01949">
    <property type="entry name" value="GGDEF"/>
    <property type="match status" value="1"/>
</dbReference>
<accession>Q5NYX6</accession>
<gene>
    <name evidence="5" type="ORF">ebA6322</name>
</gene>
<dbReference type="CDD" id="cd00130">
    <property type="entry name" value="PAS"/>
    <property type="match status" value="3"/>
</dbReference>
<dbReference type="InterPro" id="IPR000160">
    <property type="entry name" value="GGDEF_dom"/>
</dbReference>
<dbReference type="NCBIfam" id="TIGR00254">
    <property type="entry name" value="GGDEF"/>
    <property type="match status" value="1"/>
</dbReference>
<dbReference type="FunFam" id="3.30.70.270:FF:000001">
    <property type="entry name" value="Diguanylate cyclase domain protein"/>
    <property type="match status" value="1"/>
</dbReference>
<evidence type="ECO:0000313" key="6">
    <source>
        <dbReference type="Proteomes" id="UP000006552"/>
    </source>
</evidence>
<dbReference type="InterPro" id="IPR035965">
    <property type="entry name" value="PAS-like_dom_sf"/>
</dbReference>
<reference evidence="5 6" key="1">
    <citation type="journal article" date="2005" name="Arch. Microbiol.">
        <title>The genome sequence of an anaerobic aromatic-degrading denitrifying bacterium, strain EbN1.</title>
        <authorList>
            <person name="Rabus R."/>
            <person name="Kube M."/>
            <person name="Heider J."/>
            <person name="Beck A."/>
            <person name="Heitmann K."/>
            <person name="Widdel F."/>
            <person name="Reinhardt R."/>
        </authorList>
    </citation>
    <scope>NUCLEOTIDE SEQUENCE [LARGE SCALE GENOMIC DNA]</scope>
    <source>
        <strain evidence="5 6">EbN1</strain>
    </source>
</reference>
<dbReference type="PANTHER" id="PTHR44757">
    <property type="entry name" value="DIGUANYLATE CYCLASE DGCP"/>
    <property type="match status" value="1"/>
</dbReference>
<dbReference type="KEGG" id="eba:ebA6322"/>
<dbReference type="eggNOG" id="COG2202">
    <property type="taxonomic scope" value="Bacteria"/>
</dbReference>
<dbReference type="InterPro" id="IPR000700">
    <property type="entry name" value="PAS-assoc_C"/>
</dbReference>
<dbReference type="InterPro" id="IPR013655">
    <property type="entry name" value="PAS_fold_3"/>
</dbReference>
<dbReference type="GO" id="GO:0003824">
    <property type="term" value="F:catalytic activity"/>
    <property type="evidence" value="ECO:0007669"/>
    <property type="project" value="UniProtKB-ARBA"/>
</dbReference>
<dbReference type="SUPFAM" id="SSF53850">
    <property type="entry name" value="Periplasmic binding protein-like II"/>
    <property type="match status" value="1"/>
</dbReference>